<dbReference type="PANTHER" id="PTHR43312">
    <property type="entry name" value="D-THREO-ALDOSE 1-DEHYDROGENASE"/>
    <property type="match status" value="1"/>
</dbReference>
<sequence length="301" mass="31460">MSAVLGLGTYRVRDVGEAARAACAAGATWVDTAPNYADGLAHAALKPVLADHPGVKVATKTGFFDAEQGRAAVAAGVLTPEQAETGHCLDPAFVGWQVEQSVAELGRHPDIVFVHNPERAALYEAHVHAQLRAAFMVLEELVEDCTIGGYGVATWSGMRSGLLDERVLDRLAREAAGGGERHYLVAVQQPVSLVEDASIRQALQGHGPVVNCRGARMQTFASAPLDGGRLLDLMSPELADFIRPGASVAAASLLVTASTPGLDVVLVSASTPSHWAEAAEALADPLDPAHLQEVIDVCAGR</sequence>
<organism evidence="2 3">
    <name type="scientific">Streptomyces luteireticuli</name>
    <dbReference type="NCBI Taxonomy" id="173858"/>
    <lineage>
        <taxon>Bacteria</taxon>
        <taxon>Bacillati</taxon>
        <taxon>Actinomycetota</taxon>
        <taxon>Actinomycetes</taxon>
        <taxon>Kitasatosporales</taxon>
        <taxon>Streptomycetaceae</taxon>
        <taxon>Streptomyces</taxon>
    </lineage>
</organism>
<dbReference type="SUPFAM" id="SSF51430">
    <property type="entry name" value="NAD(P)-linked oxidoreductase"/>
    <property type="match status" value="1"/>
</dbReference>
<dbReference type="Gene3D" id="3.20.20.100">
    <property type="entry name" value="NADP-dependent oxidoreductase domain"/>
    <property type="match status" value="1"/>
</dbReference>
<reference evidence="3" key="1">
    <citation type="journal article" date="2019" name="Int. J. Syst. Evol. Microbiol.">
        <title>The Global Catalogue of Microorganisms (GCM) 10K type strain sequencing project: providing services to taxonomists for standard genome sequencing and annotation.</title>
        <authorList>
            <consortium name="The Broad Institute Genomics Platform"/>
            <consortium name="The Broad Institute Genome Sequencing Center for Infectious Disease"/>
            <person name="Wu L."/>
            <person name="Ma J."/>
        </authorList>
    </citation>
    <scope>NUCLEOTIDE SEQUENCE [LARGE SCALE GENOMIC DNA]</scope>
    <source>
        <strain evidence="3">JCM 4788</strain>
    </source>
</reference>
<dbReference type="Pfam" id="PF00248">
    <property type="entry name" value="Aldo_ket_red"/>
    <property type="match status" value="1"/>
</dbReference>
<proteinExistence type="predicted"/>
<dbReference type="InterPro" id="IPR023210">
    <property type="entry name" value="NADP_OxRdtase_dom"/>
</dbReference>
<keyword evidence="3" id="KW-1185">Reference proteome</keyword>
<accession>A0ABP3J5T9</accession>
<feature type="domain" description="NADP-dependent oxidoreductase" evidence="1">
    <location>
        <begin position="14"/>
        <end position="155"/>
    </location>
</feature>
<evidence type="ECO:0000313" key="3">
    <source>
        <dbReference type="Proteomes" id="UP001500879"/>
    </source>
</evidence>
<evidence type="ECO:0000313" key="2">
    <source>
        <dbReference type="EMBL" id="GAA0439121.1"/>
    </source>
</evidence>
<gene>
    <name evidence="2" type="ORF">GCM10010357_70650</name>
</gene>
<dbReference type="PANTHER" id="PTHR43312:SF1">
    <property type="entry name" value="NADP-DEPENDENT OXIDOREDUCTASE DOMAIN-CONTAINING PROTEIN"/>
    <property type="match status" value="1"/>
</dbReference>
<dbReference type="InterPro" id="IPR036812">
    <property type="entry name" value="NAD(P)_OxRdtase_dom_sf"/>
</dbReference>
<protein>
    <submittedName>
        <fullName evidence="2">Aldo/keto reductase</fullName>
    </submittedName>
</protein>
<comment type="caution">
    <text evidence="2">The sequence shown here is derived from an EMBL/GenBank/DDBJ whole genome shotgun (WGS) entry which is preliminary data.</text>
</comment>
<dbReference type="RefSeq" id="WP_344033179.1">
    <property type="nucleotide sequence ID" value="NZ_BAAABX010000093.1"/>
</dbReference>
<name>A0ABP3J5T9_9ACTN</name>
<dbReference type="Proteomes" id="UP001500879">
    <property type="component" value="Unassembled WGS sequence"/>
</dbReference>
<evidence type="ECO:0000259" key="1">
    <source>
        <dbReference type="Pfam" id="PF00248"/>
    </source>
</evidence>
<dbReference type="EMBL" id="BAAABX010000093">
    <property type="protein sequence ID" value="GAA0439121.1"/>
    <property type="molecule type" value="Genomic_DNA"/>
</dbReference>
<dbReference type="InterPro" id="IPR053135">
    <property type="entry name" value="AKR2_Oxidoreductase"/>
</dbReference>